<dbReference type="AlphaFoldDB" id="A0A7R8YVJ7"/>
<accession>A0A7R8YVJ7</accession>
<evidence type="ECO:0000313" key="2">
    <source>
        <dbReference type="Proteomes" id="UP000594454"/>
    </source>
</evidence>
<dbReference type="GO" id="GO:0071897">
    <property type="term" value="P:DNA biosynthetic process"/>
    <property type="evidence" value="ECO:0007669"/>
    <property type="project" value="UniProtKB-ARBA"/>
</dbReference>
<dbReference type="InParanoid" id="A0A7R8YVJ7"/>
<organism evidence="1 2">
    <name type="scientific">Hermetia illucens</name>
    <name type="common">Black soldier fly</name>
    <dbReference type="NCBI Taxonomy" id="343691"/>
    <lineage>
        <taxon>Eukaryota</taxon>
        <taxon>Metazoa</taxon>
        <taxon>Ecdysozoa</taxon>
        <taxon>Arthropoda</taxon>
        <taxon>Hexapoda</taxon>
        <taxon>Insecta</taxon>
        <taxon>Pterygota</taxon>
        <taxon>Neoptera</taxon>
        <taxon>Endopterygota</taxon>
        <taxon>Diptera</taxon>
        <taxon>Brachycera</taxon>
        <taxon>Stratiomyomorpha</taxon>
        <taxon>Stratiomyidae</taxon>
        <taxon>Hermetiinae</taxon>
        <taxon>Hermetia</taxon>
    </lineage>
</organism>
<gene>
    <name evidence="1" type="ORF">HERILL_LOCUS8662</name>
</gene>
<keyword evidence="2" id="KW-1185">Reference proteome</keyword>
<dbReference type="Proteomes" id="UP000594454">
    <property type="component" value="Chromosome 3"/>
</dbReference>
<evidence type="ECO:0000313" key="1">
    <source>
        <dbReference type="EMBL" id="CAD7085846.1"/>
    </source>
</evidence>
<protein>
    <recommendedName>
        <fullName evidence="3">Reverse transcriptase/retrotransposon-derived protein RNase H-like domain-containing protein</fullName>
    </recommendedName>
</protein>
<name>A0A7R8YVJ7_HERIL</name>
<proteinExistence type="predicted"/>
<sequence length="110" mass="12098">MCFRRSLVNADSVRPPPEKVEAAKELCQFLRVIDFYRNCMPNCAKTQASLNRLLVGNIKGKAERWIPEAEAAFQKAEDDLAQATLLANRQVGAPLALLTDASDFSVDSAS</sequence>
<dbReference type="Gene3D" id="3.30.70.270">
    <property type="match status" value="1"/>
</dbReference>
<dbReference type="SUPFAM" id="SSF56672">
    <property type="entry name" value="DNA/RNA polymerases"/>
    <property type="match status" value="1"/>
</dbReference>
<reference evidence="1 2" key="1">
    <citation type="submission" date="2020-11" db="EMBL/GenBank/DDBJ databases">
        <authorList>
            <person name="Wallbank WR R."/>
            <person name="Pardo Diaz C."/>
            <person name="Kozak K."/>
            <person name="Martin S."/>
            <person name="Jiggins C."/>
            <person name="Moest M."/>
            <person name="Warren A I."/>
            <person name="Generalovic N T."/>
            <person name="Byers J.R.P. K."/>
            <person name="Montejo-Kovacevich G."/>
            <person name="Yen C E."/>
        </authorList>
    </citation>
    <scope>NUCLEOTIDE SEQUENCE [LARGE SCALE GENOMIC DNA]</scope>
</reference>
<dbReference type="InterPro" id="IPR043502">
    <property type="entry name" value="DNA/RNA_pol_sf"/>
</dbReference>
<evidence type="ECO:0008006" key="3">
    <source>
        <dbReference type="Google" id="ProtNLM"/>
    </source>
</evidence>
<dbReference type="InterPro" id="IPR043128">
    <property type="entry name" value="Rev_trsase/Diguanyl_cyclase"/>
</dbReference>
<dbReference type="EMBL" id="LR899011">
    <property type="protein sequence ID" value="CAD7085846.1"/>
    <property type="molecule type" value="Genomic_DNA"/>
</dbReference>